<keyword evidence="1" id="KW-0812">Transmembrane</keyword>
<dbReference type="EMBL" id="JAPNOA010000056">
    <property type="protein sequence ID" value="MCY0966833.1"/>
    <property type="molecule type" value="Genomic_DNA"/>
</dbReference>
<dbReference type="AlphaFoldDB" id="A0A9X3IV35"/>
<keyword evidence="1" id="KW-0472">Membrane</keyword>
<feature type="transmembrane region" description="Helical" evidence="1">
    <location>
        <begin position="365"/>
        <end position="386"/>
    </location>
</feature>
<organism evidence="2 3">
    <name type="scientific">Parathalassolituus penaei</name>
    <dbReference type="NCBI Taxonomy" id="2997323"/>
    <lineage>
        <taxon>Bacteria</taxon>
        <taxon>Pseudomonadati</taxon>
        <taxon>Pseudomonadota</taxon>
        <taxon>Gammaproteobacteria</taxon>
        <taxon>Oceanospirillales</taxon>
        <taxon>Oceanospirillaceae</taxon>
        <taxon>Parathalassolituus</taxon>
    </lineage>
</organism>
<comment type="caution">
    <text evidence="2">The sequence shown here is derived from an EMBL/GenBank/DDBJ whole genome shotgun (WGS) entry which is preliminary data.</text>
</comment>
<name>A0A9X3IV35_9GAMM</name>
<feature type="transmembrane region" description="Helical" evidence="1">
    <location>
        <begin position="35"/>
        <end position="57"/>
    </location>
</feature>
<sequence>MSDIGSAGSDVLNVQENKRKPHVIKRVHKRVMSRIARLGSFAIVIALSLLIVFYFVAIASPRYVSEAQFVVKQADSNDLPLSGLASLGAVSGTMKDSLIIKTFIESRDMAMLLDEEIGLRQHYQQDSIDPLSRMPADATAEQFVKYYNDHIHVYHDEMSDVVYVEVQAFDREYALKLGKTVLELSEQFINSIGDKMAHEQLDYAAREVNRAHQVLQEQQQRMLSFQDQNRLYSPEQEGSTLLGAISQLQSDLIKAEARLKELLAVMREDAADVRTQKNLIRSLSAQLSEERSRLTSANSDALNKVNADFQEIQMAAALASDLYKSALASHEAVRSEAYRKLKHLLIVQKPSMPEEDKYPRRLYNIMTWFSALLLIYLVGKLILAIVREHRD</sequence>
<evidence type="ECO:0000313" key="2">
    <source>
        <dbReference type="EMBL" id="MCY0966833.1"/>
    </source>
</evidence>
<dbReference type="PANTHER" id="PTHR32309">
    <property type="entry name" value="TYROSINE-PROTEIN KINASE"/>
    <property type="match status" value="1"/>
</dbReference>
<dbReference type="PANTHER" id="PTHR32309:SF13">
    <property type="entry name" value="FERRIC ENTEROBACTIN TRANSPORT PROTEIN FEPE"/>
    <property type="match status" value="1"/>
</dbReference>
<accession>A0A9X3IV35</accession>
<gene>
    <name evidence="2" type="ORF">OUO13_16755</name>
</gene>
<reference evidence="2" key="1">
    <citation type="submission" date="2022-11" db="EMBL/GenBank/DDBJ databases">
        <title>Parathalassolutuus dongxingensis gen. nov., sp. nov., a novel member of family Oceanospirillaceae isolated from a coastal shrimp pond in Guangxi, China.</title>
        <authorList>
            <person name="Chen H."/>
        </authorList>
    </citation>
    <scope>NUCLEOTIDE SEQUENCE</scope>
    <source>
        <strain evidence="2">G-43</strain>
    </source>
</reference>
<keyword evidence="3" id="KW-1185">Reference proteome</keyword>
<dbReference type="GO" id="GO:0004713">
    <property type="term" value="F:protein tyrosine kinase activity"/>
    <property type="evidence" value="ECO:0007669"/>
    <property type="project" value="TreeGrafter"/>
</dbReference>
<evidence type="ECO:0000256" key="1">
    <source>
        <dbReference type="SAM" id="Phobius"/>
    </source>
</evidence>
<evidence type="ECO:0000313" key="3">
    <source>
        <dbReference type="Proteomes" id="UP001150830"/>
    </source>
</evidence>
<dbReference type="InterPro" id="IPR050445">
    <property type="entry name" value="Bact_polysacc_biosynth/exp"/>
</dbReference>
<dbReference type="RefSeq" id="WP_283175028.1">
    <property type="nucleotide sequence ID" value="NZ_JAPNOA010000056.1"/>
</dbReference>
<keyword evidence="1" id="KW-1133">Transmembrane helix</keyword>
<dbReference type="GO" id="GO:0005886">
    <property type="term" value="C:plasma membrane"/>
    <property type="evidence" value="ECO:0007669"/>
    <property type="project" value="TreeGrafter"/>
</dbReference>
<protein>
    <submittedName>
        <fullName evidence="2">Lipopolysaccharide biosynthesis protein</fullName>
    </submittedName>
</protein>
<proteinExistence type="predicted"/>
<dbReference type="Proteomes" id="UP001150830">
    <property type="component" value="Unassembled WGS sequence"/>
</dbReference>